<dbReference type="Gene3D" id="3.40.50.620">
    <property type="entry name" value="HUPs"/>
    <property type="match status" value="1"/>
</dbReference>
<evidence type="ECO:0000256" key="3">
    <source>
        <dbReference type="ARBA" id="ARBA00022695"/>
    </source>
</evidence>
<dbReference type="NCBIfam" id="TIGR02199">
    <property type="entry name" value="rfaE_dom_II"/>
    <property type="match status" value="1"/>
</dbReference>
<evidence type="ECO:0000313" key="9">
    <source>
        <dbReference type="EMBL" id="SER08057.1"/>
    </source>
</evidence>
<dbReference type="NCBIfam" id="TIGR00125">
    <property type="entry name" value="cyt_tran_rel"/>
    <property type="match status" value="1"/>
</dbReference>
<keyword evidence="10" id="KW-1185">Reference proteome</keyword>
<name>A0A1H9LA28_9BACT</name>
<dbReference type="InterPro" id="IPR004821">
    <property type="entry name" value="Cyt_trans-like"/>
</dbReference>
<dbReference type="SUPFAM" id="SSF52374">
    <property type="entry name" value="Nucleotidylyl transferase"/>
    <property type="match status" value="1"/>
</dbReference>
<evidence type="ECO:0000256" key="7">
    <source>
        <dbReference type="ARBA" id="ARBA00047428"/>
    </source>
</evidence>
<dbReference type="STRING" id="478744.SAMN05444359_12363"/>
<dbReference type="GO" id="GO:0016779">
    <property type="term" value="F:nucleotidyltransferase activity"/>
    <property type="evidence" value="ECO:0007669"/>
    <property type="project" value="UniProtKB-KW"/>
</dbReference>
<dbReference type="AlphaFoldDB" id="A0A1H9LA28"/>
<dbReference type="InterPro" id="IPR050385">
    <property type="entry name" value="Archaeal_FAD_synthase"/>
</dbReference>
<dbReference type="InterPro" id="IPR014729">
    <property type="entry name" value="Rossmann-like_a/b/a_fold"/>
</dbReference>
<dbReference type="EC" id="2.7.7.70" evidence="1"/>
<proteinExistence type="predicted"/>
<keyword evidence="2 9" id="KW-0808">Transferase</keyword>
<protein>
    <recommendedName>
        <fullName evidence="1">D-glycero-beta-D-manno-heptose 1-phosphate adenylyltransferase</fullName>
        <ecNumber evidence="1">2.7.7.70</ecNumber>
    </recommendedName>
</protein>
<dbReference type="InterPro" id="IPR011914">
    <property type="entry name" value="RfaE_dom_II"/>
</dbReference>
<evidence type="ECO:0000256" key="4">
    <source>
        <dbReference type="ARBA" id="ARBA00022741"/>
    </source>
</evidence>
<dbReference type="PANTHER" id="PTHR43793:SF2">
    <property type="entry name" value="BIFUNCTIONAL PROTEIN HLDE"/>
    <property type="match status" value="1"/>
</dbReference>
<evidence type="ECO:0000256" key="6">
    <source>
        <dbReference type="ARBA" id="ARBA00023277"/>
    </source>
</evidence>
<sequence length="165" mass="18391">MTETELVQDKLLPLVELSRRRCGWRTYSQDTVFTNGVFDLIHPGHLTYLAEAAALGQRLIVGVNSDESVKRLKGDCRPIMPLAARMQLLAGLFYVDGVIAFDEDTPLELIKSLRPDVLVKGGDYQVDEIVGAKEVRAWGGDVRVLPFLEGYSSTRIIERMQGISI</sequence>
<dbReference type="RefSeq" id="WP_090171488.1">
    <property type="nucleotide sequence ID" value="NZ_FOFB01000023.1"/>
</dbReference>
<feature type="domain" description="Cytidyltransferase-like" evidence="8">
    <location>
        <begin position="33"/>
        <end position="159"/>
    </location>
</feature>
<evidence type="ECO:0000256" key="1">
    <source>
        <dbReference type="ARBA" id="ARBA00012519"/>
    </source>
</evidence>
<evidence type="ECO:0000256" key="2">
    <source>
        <dbReference type="ARBA" id="ARBA00022679"/>
    </source>
</evidence>
<reference evidence="10" key="1">
    <citation type="submission" date="2016-10" db="EMBL/GenBank/DDBJ databases">
        <authorList>
            <person name="Varghese N."/>
            <person name="Submissions S."/>
        </authorList>
    </citation>
    <scope>NUCLEOTIDE SEQUENCE [LARGE SCALE GENOMIC DNA]</scope>
    <source>
        <strain evidence="10">DSM 24740</strain>
    </source>
</reference>
<dbReference type="FunCoup" id="A0A1H9LA28">
    <property type="interactions" value="22"/>
</dbReference>
<dbReference type="InParanoid" id="A0A1H9LA28"/>
<organism evidence="9 10">
    <name type="scientific">Neolewinella agarilytica</name>
    <dbReference type="NCBI Taxonomy" id="478744"/>
    <lineage>
        <taxon>Bacteria</taxon>
        <taxon>Pseudomonadati</taxon>
        <taxon>Bacteroidota</taxon>
        <taxon>Saprospiria</taxon>
        <taxon>Saprospirales</taxon>
        <taxon>Lewinellaceae</taxon>
        <taxon>Neolewinella</taxon>
    </lineage>
</organism>
<comment type="catalytic activity">
    <reaction evidence="7">
        <text>D-glycero-beta-D-manno-heptose 1-phosphate + ATP + H(+) = ADP-D-glycero-beta-D-manno-heptose + diphosphate</text>
        <dbReference type="Rhea" id="RHEA:27465"/>
        <dbReference type="ChEBI" id="CHEBI:15378"/>
        <dbReference type="ChEBI" id="CHEBI:30616"/>
        <dbReference type="ChEBI" id="CHEBI:33019"/>
        <dbReference type="ChEBI" id="CHEBI:59967"/>
        <dbReference type="ChEBI" id="CHEBI:61593"/>
        <dbReference type="EC" id="2.7.7.70"/>
    </reaction>
</comment>
<dbReference type="GO" id="GO:0005524">
    <property type="term" value="F:ATP binding"/>
    <property type="evidence" value="ECO:0007669"/>
    <property type="project" value="UniProtKB-KW"/>
</dbReference>
<keyword evidence="9" id="KW-0418">Kinase</keyword>
<keyword evidence="5" id="KW-0067">ATP-binding</keyword>
<evidence type="ECO:0000259" key="8">
    <source>
        <dbReference type="Pfam" id="PF01467"/>
    </source>
</evidence>
<dbReference type="OrthoDB" id="9795543at2"/>
<gene>
    <name evidence="9" type="ORF">SAMN05444359_12363</name>
</gene>
<keyword evidence="3" id="KW-0548">Nucleotidyltransferase</keyword>
<accession>A0A1H9LA28</accession>
<keyword evidence="6" id="KW-0119">Carbohydrate metabolism</keyword>
<dbReference type="GO" id="GO:0016301">
    <property type="term" value="F:kinase activity"/>
    <property type="evidence" value="ECO:0007669"/>
    <property type="project" value="UniProtKB-KW"/>
</dbReference>
<evidence type="ECO:0000256" key="5">
    <source>
        <dbReference type="ARBA" id="ARBA00022840"/>
    </source>
</evidence>
<keyword evidence="4" id="KW-0547">Nucleotide-binding</keyword>
<dbReference type="GO" id="GO:0005975">
    <property type="term" value="P:carbohydrate metabolic process"/>
    <property type="evidence" value="ECO:0007669"/>
    <property type="project" value="InterPro"/>
</dbReference>
<dbReference type="Proteomes" id="UP000199021">
    <property type="component" value="Unassembled WGS sequence"/>
</dbReference>
<dbReference type="GO" id="GO:0016773">
    <property type="term" value="F:phosphotransferase activity, alcohol group as acceptor"/>
    <property type="evidence" value="ECO:0007669"/>
    <property type="project" value="InterPro"/>
</dbReference>
<dbReference type="PANTHER" id="PTHR43793">
    <property type="entry name" value="FAD SYNTHASE"/>
    <property type="match status" value="1"/>
</dbReference>
<evidence type="ECO:0000313" key="10">
    <source>
        <dbReference type="Proteomes" id="UP000199021"/>
    </source>
</evidence>
<dbReference type="EMBL" id="FOFB01000023">
    <property type="protein sequence ID" value="SER08057.1"/>
    <property type="molecule type" value="Genomic_DNA"/>
</dbReference>
<dbReference type="Pfam" id="PF01467">
    <property type="entry name" value="CTP_transf_like"/>
    <property type="match status" value="1"/>
</dbReference>